<evidence type="ECO:0000259" key="4">
    <source>
        <dbReference type="Pfam" id="PF01261"/>
    </source>
</evidence>
<feature type="domain" description="Xylose isomerase-like TIM barrel" evidence="4">
    <location>
        <begin position="22"/>
        <end position="242"/>
    </location>
</feature>
<proteinExistence type="inferred from homology"/>
<reference evidence="5 6" key="2">
    <citation type="submission" date="2018-12" db="EMBL/GenBank/DDBJ databases">
        <title>Simiduia agarivorans gen. nov., sp. nov., a marine, agarolytic bacterium isolated from shallow coastal water from Keelung, Taiwan.</title>
        <authorList>
            <person name="Shieh W.Y."/>
        </authorList>
    </citation>
    <scope>NUCLEOTIDE SEQUENCE [LARGE SCALE GENOMIC DNA]</scope>
    <source>
        <strain evidence="5 6">GTF-13</strain>
    </source>
</reference>
<dbReference type="Proteomes" id="UP000280792">
    <property type="component" value="Unassembled WGS sequence"/>
</dbReference>
<dbReference type="GO" id="GO:0046487">
    <property type="term" value="P:glyoxylate metabolic process"/>
    <property type="evidence" value="ECO:0007669"/>
    <property type="project" value="TreeGrafter"/>
</dbReference>
<gene>
    <name evidence="5" type="ORF">D0544_00035</name>
</gene>
<comment type="similarity">
    <text evidence="2">Belongs to the hyi family.</text>
</comment>
<feature type="active site" description="Proton donor/acceptor" evidence="3">
    <location>
        <position position="143"/>
    </location>
</feature>
<keyword evidence="1 2" id="KW-0413">Isomerase</keyword>
<comment type="caution">
    <text evidence="5">The sequence shown here is derived from an EMBL/GenBank/DDBJ whole genome shotgun (WGS) entry which is preliminary data.</text>
</comment>
<evidence type="ECO:0000256" key="1">
    <source>
        <dbReference type="ARBA" id="ARBA00023235"/>
    </source>
</evidence>
<dbReference type="PANTHER" id="PTHR43489">
    <property type="entry name" value="ISOMERASE"/>
    <property type="match status" value="1"/>
</dbReference>
<dbReference type="PANTHER" id="PTHR43489:SF6">
    <property type="entry name" value="HYDROXYPYRUVATE ISOMERASE-RELATED"/>
    <property type="match status" value="1"/>
</dbReference>
<evidence type="ECO:0000313" key="6">
    <source>
        <dbReference type="Proteomes" id="UP000280792"/>
    </source>
</evidence>
<dbReference type="InterPro" id="IPR013022">
    <property type="entry name" value="Xyl_isomerase-like_TIM-brl"/>
</dbReference>
<dbReference type="InterPro" id="IPR050417">
    <property type="entry name" value="Sugar_Epim/Isomerase"/>
</dbReference>
<dbReference type="Pfam" id="PF01261">
    <property type="entry name" value="AP_endonuc_2"/>
    <property type="match status" value="1"/>
</dbReference>
<reference evidence="5 6" key="1">
    <citation type="submission" date="2018-08" db="EMBL/GenBank/DDBJ databases">
        <authorList>
            <person name="Khan S.A."/>
        </authorList>
    </citation>
    <scope>NUCLEOTIDE SEQUENCE [LARGE SCALE GENOMIC DNA]</scope>
    <source>
        <strain evidence="5 6">GTF-13</strain>
    </source>
</reference>
<sequence length="263" mass="29263">MPKFCANISLLYTEVPLEERVSRAKADGFESFEVQFPYSIEPAEWRRQMDLHGVDCVLFNVEAGDLMQGGEGLAAVPERQASFRQAVDQALVYAQWLRPAVINVLPGRCRRAQQRDLYLSTLGENLAYAAERFSALGITTCLEAINTTDMPDFLIHNSGQMAQLLEAVGRPDVKMQYDLYHMAMMQQPLTADLGHYLDRIGHIQFADAPGRGEPGSGELDLAGLFAEIDRLGYQGWVGAEYRPTRETSCTLGWRGPSQDLSLG</sequence>
<evidence type="ECO:0000256" key="3">
    <source>
        <dbReference type="PIRSR" id="PIRSR006241-50"/>
    </source>
</evidence>
<dbReference type="EMBL" id="QWEZ01000001">
    <property type="protein sequence ID" value="RRJ83553.1"/>
    <property type="molecule type" value="Genomic_DNA"/>
</dbReference>
<dbReference type="InterPro" id="IPR026040">
    <property type="entry name" value="HyI-like"/>
</dbReference>
<organism evidence="5 6">
    <name type="scientific">Aestuariirhabdus litorea</name>
    <dbReference type="NCBI Taxonomy" id="2528527"/>
    <lineage>
        <taxon>Bacteria</taxon>
        <taxon>Pseudomonadati</taxon>
        <taxon>Pseudomonadota</taxon>
        <taxon>Gammaproteobacteria</taxon>
        <taxon>Oceanospirillales</taxon>
        <taxon>Aestuariirhabdaceae</taxon>
        <taxon>Aestuariirhabdus</taxon>
    </lineage>
</organism>
<dbReference type="RefSeq" id="WP_125013626.1">
    <property type="nucleotide sequence ID" value="NZ_QWEZ01000001.1"/>
</dbReference>
<evidence type="ECO:0000256" key="2">
    <source>
        <dbReference type="PIRNR" id="PIRNR006241"/>
    </source>
</evidence>
<keyword evidence="5" id="KW-0670">Pyruvate</keyword>
<accession>A0A3P3VRX6</accession>
<dbReference type="PIRSF" id="PIRSF006241">
    <property type="entry name" value="HyI"/>
    <property type="match status" value="1"/>
</dbReference>
<keyword evidence="6" id="KW-1185">Reference proteome</keyword>
<dbReference type="InterPro" id="IPR036237">
    <property type="entry name" value="Xyl_isomerase-like_sf"/>
</dbReference>
<dbReference type="GO" id="GO:0008903">
    <property type="term" value="F:hydroxypyruvate isomerase activity"/>
    <property type="evidence" value="ECO:0007669"/>
    <property type="project" value="TreeGrafter"/>
</dbReference>
<dbReference type="Gene3D" id="3.20.20.150">
    <property type="entry name" value="Divalent-metal-dependent TIM barrel enzymes"/>
    <property type="match status" value="1"/>
</dbReference>
<dbReference type="AlphaFoldDB" id="A0A3P3VRX6"/>
<dbReference type="SUPFAM" id="SSF51658">
    <property type="entry name" value="Xylose isomerase-like"/>
    <property type="match status" value="1"/>
</dbReference>
<protein>
    <submittedName>
        <fullName evidence="5">Hydroxypyruvate isomerase</fullName>
    </submittedName>
</protein>
<feature type="active site" description="Proton donor/acceptor" evidence="3">
    <location>
        <position position="240"/>
    </location>
</feature>
<name>A0A3P3VRX6_9GAMM</name>
<evidence type="ECO:0000313" key="5">
    <source>
        <dbReference type="EMBL" id="RRJ83553.1"/>
    </source>
</evidence>